<dbReference type="Proteomes" id="UP000224634">
    <property type="component" value="Unassembled WGS sequence"/>
</dbReference>
<protein>
    <submittedName>
        <fullName evidence="2">Uncharacterized protein</fullName>
    </submittedName>
</protein>
<comment type="caution">
    <text evidence="2">The sequence shown here is derived from an EMBL/GenBank/DDBJ whole genome shotgun (WGS) entry which is preliminary data.</text>
</comment>
<dbReference type="EMBL" id="PDNA01000070">
    <property type="protein sequence ID" value="PGH16915.1"/>
    <property type="molecule type" value="Genomic_DNA"/>
</dbReference>
<keyword evidence="1" id="KW-0175">Coiled coil</keyword>
<keyword evidence="3" id="KW-1185">Reference proteome</keyword>
<evidence type="ECO:0000313" key="3">
    <source>
        <dbReference type="Proteomes" id="UP000224634"/>
    </source>
</evidence>
<dbReference type="OrthoDB" id="4206931at2759"/>
<sequence length="104" mass="11794">MSDNASDQKARESFASILSYYFHNRESLERVPDWVDRPESGSIIIGLLRDSAPTDEQVEKAKEELRTLMALEEIKEKLSEAEKDVLAAAANSSRAKRLQNKKNK</sequence>
<evidence type="ECO:0000256" key="1">
    <source>
        <dbReference type="SAM" id="Coils"/>
    </source>
</evidence>
<reference evidence="2 3" key="1">
    <citation type="submission" date="2017-10" db="EMBL/GenBank/DDBJ databases">
        <title>Comparative genomics in systemic dimorphic fungi from Ajellomycetaceae.</title>
        <authorList>
            <person name="Munoz J.F."/>
            <person name="Mcewen J.G."/>
            <person name="Clay O.K."/>
            <person name="Cuomo C.A."/>
        </authorList>
    </citation>
    <scope>NUCLEOTIDE SEQUENCE [LARGE SCALE GENOMIC DNA]</scope>
    <source>
        <strain evidence="2 3">UAMH7299</strain>
    </source>
</reference>
<gene>
    <name evidence="2" type="ORF">AJ80_05059</name>
</gene>
<evidence type="ECO:0000313" key="2">
    <source>
        <dbReference type="EMBL" id="PGH16915.1"/>
    </source>
</evidence>
<organism evidence="2 3">
    <name type="scientific">Polytolypa hystricis (strain UAMH7299)</name>
    <dbReference type="NCBI Taxonomy" id="1447883"/>
    <lineage>
        <taxon>Eukaryota</taxon>
        <taxon>Fungi</taxon>
        <taxon>Dikarya</taxon>
        <taxon>Ascomycota</taxon>
        <taxon>Pezizomycotina</taxon>
        <taxon>Eurotiomycetes</taxon>
        <taxon>Eurotiomycetidae</taxon>
        <taxon>Onygenales</taxon>
        <taxon>Onygenales incertae sedis</taxon>
        <taxon>Polytolypa</taxon>
    </lineage>
</organism>
<dbReference type="AlphaFoldDB" id="A0A2B7Y6S0"/>
<feature type="coiled-coil region" evidence="1">
    <location>
        <begin position="61"/>
        <end position="91"/>
    </location>
</feature>
<accession>A0A2B7Y6S0</accession>
<name>A0A2B7Y6S0_POLH7</name>
<proteinExistence type="predicted"/>